<evidence type="ECO:0008006" key="3">
    <source>
        <dbReference type="Google" id="ProtNLM"/>
    </source>
</evidence>
<dbReference type="AlphaFoldDB" id="A0A0F6TV79"/>
<dbReference type="HOGENOM" id="CLU_162353_1_0_6"/>
<dbReference type="KEGG" id="cama:F384_09825"/>
<dbReference type="EMBL" id="CP011132">
    <property type="protein sequence ID" value="AKE58927.1"/>
    <property type="molecule type" value="Genomic_DNA"/>
</dbReference>
<gene>
    <name evidence="1" type="ORF">F384_09825</name>
</gene>
<evidence type="ECO:0000313" key="1">
    <source>
        <dbReference type="EMBL" id="AKE58927.1"/>
    </source>
</evidence>
<sequence>MTRLFSPGCLCITPGISEMIIEGADIPPFLNRHLCGDWGDICDEAKDANNRAVSSGGTILSVYYVTPKTEVWILTAGGSTTIMLSSER</sequence>
<name>A0A0F6TV79_CITAM</name>
<organism evidence="1 2">
    <name type="scientific">Citrobacter amalonaticus Y19</name>
    <dbReference type="NCBI Taxonomy" id="1261127"/>
    <lineage>
        <taxon>Bacteria</taxon>
        <taxon>Pseudomonadati</taxon>
        <taxon>Pseudomonadota</taxon>
        <taxon>Gammaproteobacteria</taxon>
        <taxon>Enterobacterales</taxon>
        <taxon>Enterobacteriaceae</taxon>
        <taxon>Citrobacter</taxon>
    </lineage>
</organism>
<dbReference type="OrthoDB" id="5522207at2"/>
<proteinExistence type="predicted"/>
<protein>
    <recommendedName>
        <fullName evidence="3">Type I restriction endonuclease subunit M</fullName>
    </recommendedName>
</protein>
<dbReference type="PATRIC" id="fig|1261127.3.peg.2047"/>
<evidence type="ECO:0000313" key="2">
    <source>
        <dbReference type="Proteomes" id="UP000034085"/>
    </source>
</evidence>
<dbReference type="Proteomes" id="UP000034085">
    <property type="component" value="Chromosome"/>
</dbReference>
<accession>A0A0F6TV79</accession>
<dbReference type="RefSeq" id="WP_046481306.1">
    <property type="nucleotide sequence ID" value="NZ_CP011132.1"/>
</dbReference>
<reference evidence="1 2" key="1">
    <citation type="journal article" date="2013" name="Appl. Microbiol. Biotechnol.">
        <title>Glycerol assimilation and production of 1,3-propanediol by Citrobacter amalonaticus Y19.</title>
        <authorList>
            <person name="Ainala S.K."/>
            <person name="Ashok S."/>
            <person name="Ko Y."/>
            <person name="Park S."/>
        </authorList>
    </citation>
    <scope>NUCLEOTIDE SEQUENCE [LARGE SCALE GENOMIC DNA]</scope>
    <source>
        <strain evidence="1 2">Y19</strain>
    </source>
</reference>